<comment type="caution">
    <text evidence="9">The sequence shown here is derived from an EMBL/GenBank/DDBJ whole genome shotgun (WGS) entry which is preliminary data.</text>
</comment>
<sequence>MTPLSPVGHSPSRLRKHRLFAAVLAAGALLRVVAMAGYRPALWFNDSYDYVQIALDPFPHPVRPAGYGLFLWLLRPFHDFGVVVAAQHLLGLATGLLVYLLLTRRGLPPGWAALAASPVLLDGGIIQLESLVLSDTLFLFLVVAALTALLWPGRRHALFAVAGVLLAMATVTRTIGLPVLLLALAWLLLRRKWRAATLAAVAGLLPLAAYAGWFHAENGRYGITATDGVFLWGRTAAFVRCENIPEHLRYLCPAGEPETRKASSSQVWAAESPIGWDFGEAFDPRINADAQSFAVRALLEQPFDYARTVAYDLVVRTFRWERDDHPTAVTAGKYLFPEQADPLPVWPVLGGGNPLDVLTAYDPEVDPGTGTRTAEPYAGIMRFYQGVFTVRGPVLAAVLLLPACVWYRRRTLSSAVLPWTAGAALLAVPPLTVDFDYRYMLTATPVVALAAGYASARSRGVGLPVTSPLVPRSRPPS</sequence>
<feature type="transmembrane region" description="Helical" evidence="8">
    <location>
        <begin position="131"/>
        <end position="151"/>
    </location>
</feature>
<evidence type="ECO:0000256" key="2">
    <source>
        <dbReference type="ARBA" id="ARBA00022475"/>
    </source>
</evidence>
<evidence type="ECO:0000313" key="9">
    <source>
        <dbReference type="EMBL" id="GAA0945336.1"/>
    </source>
</evidence>
<feature type="transmembrane region" description="Helical" evidence="8">
    <location>
        <begin position="412"/>
        <end position="431"/>
    </location>
</feature>
<organism evidence="9 10">
    <name type="scientific">Actinocorallia libanotica</name>
    <dbReference type="NCBI Taxonomy" id="46162"/>
    <lineage>
        <taxon>Bacteria</taxon>
        <taxon>Bacillati</taxon>
        <taxon>Actinomycetota</taxon>
        <taxon>Actinomycetes</taxon>
        <taxon>Streptosporangiales</taxon>
        <taxon>Thermomonosporaceae</taxon>
        <taxon>Actinocorallia</taxon>
    </lineage>
</organism>
<accession>A0ABP4B320</accession>
<comment type="subcellular location">
    <subcellularLocation>
        <location evidence="1">Cell membrane</location>
        <topology evidence="1">Multi-pass membrane protein</topology>
    </subcellularLocation>
</comment>
<feature type="transmembrane region" description="Helical" evidence="8">
    <location>
        <begin position="80"/>
        <end position="102"/>
    </location>
</feature>
<dbReference type="RefSeq" id="WP_344238930.1">
    <property type="nucleotide sequence ID" value="NZ_BAAAHH010000005.1"/>
</dbReference>
<evidence type="ECO:0000313" key="10">
    <source>
        <dbReference type="Proteomes" id="UP001500665"/>
    </source>
</evidence>
<proteinExistence type="predicted"/>
<protein>
    <recommendedName>
        <fullName evidence="11">Dolichyl-phosphate-mannose-protein mannosyltransferase</fullName>
    </recommendedName>
</protein>
<evidence type="ECO:0000256" key="1">
    <source>
        <dbReference type="ARBA" id="ARBA00004651"/>
    </source>
</evidence>
<dbReference type="PANTHER" id="PTHR33908:SF11">
    <property type="entry name" value="MEMBRANE PROTEIN"/>
    <property type="match status" value="1"/>
</dbReference>
<evidence type="ECO:0000256" key="7">
    <source>
        <dbReference type="ARBA" id="ARBA00023136"/>
    </source>
</evidence>
<evidence type="ECO:0000256" key="4">
    <source>
        <dbReference type="ARBA" id="ARBA00022679"/>
    </source>
</evidence>
<dbReference type="InterPro" id="IPR050297">
    <property type="entry name" value="LipidA_mod_glycosyltrf_83"/>
</dbReference>
<gene>
    <name evidence="9" type="ORF">GCM10009550_18990</name>
</gene>
<keyword evidence="10" id="KW-1185">Reference proteome</keyword>
<evidence type="ECO:0000256" key="3">
    <source>
        <dbReference type="ARBA" id="ARBA00022676"/>
    </source>
</evidence>
<evidence type="ECO:0008006" key="11">
    <source>
        <dbReference type="Google" id="ProtNLM"/>
    </source>
</evidence>
<keyword evidence="5 8" id="KW-0812">Transmembrane</keyword>
<dbReference type="EMBL" id="BAAAHH010000005">
    <property type="protein sequence ID" value="GAA0945336.1"/>
    <property type="molecule type" value="Genomic_DNA"/>
</dbReference>
<evidence type="ECO:0000256" key="6">
    <source>
        <dbReference type="ARBA" id="ARBA00022989"/>
    </source>
</evidence>
<keyword evidence="4" id="KW-0808">Transferase</keyword>
<feature type="transmembrane region" description="Helical" evidence="8">
    <location>
        <begin position="196"/>
        <end position="216"/>
    </location>
</feature>
<feature type="transmembrane region" description="Helical" evidence="8">
    <location>
        <begin position="157"/>
        <end position="189"/>
    </location>
</feature>
<reference evidence="10" key="1">
    <citation type="journal article" date="2019" name="Int. J. Syst. Evol. Microbiol.">
        <title>The Global Catalogue of Microorganisms (GCM) 10K type strain sequencing project: providing services to taxonomists for standard genome sequencing and annotation.</title>
        <authorList>
            <consortium name="The Broad Institute Genomics Platform"/>
            <consortium name="The Broad Institute Genome Sequencing Center for Infectious Disease"/>
            <person name="Wu L."/>
            <person name="Ma J."/>
        </authorList>
    </citation>
    <scope>NUCLEOTIDE SEQUENCE [LARGE SCALE GENOMIC DNA]</scope>
    <source>
        <strain evidence="10">JCM 10696</strain>
    </source>
</reference>
<keyword evidence="3" id="KW-0328">Glycosyltransferase</keyword>
<feature type="transmembrane region" description="Helical" evidence="8">
    <location>
        <begin position="383"/>
        <end position="405"/>
    </location>
</feature>
<name>A0ABP4B320_9ACTN</name>
<evidence type="ECO:0000256" key="5">
    <source>
        <dbReference type="ARBA" id="ARBA00022692"/>
    </source>
</evidence>
<dbReference type="Proteomes" id="UP001500665">
    <property type="component" value="Unassembled WGS sequence"/>
</dbReference>
<keyword evidence="7 8" id="KW-0472">Membrane</keyword>
<keyword evidence="2" id="KW-1003">Cell membrane</keyword>
<keyword evidence="6 8" id="KW-1133">Transmembrane helix</keyword>
<evidence type="ECO:0000256" key="8">
    <source>
        <dbReference type="SAM" id="Phobius"/>
    </source>
</evidence>
<dbReference type="PANTHER" id="PTHR33908">
    <property type="entry name" value="MANNOSYLTRANSFERASE YKCB-RELATED"/>
    <property type="match status" value="1"/>
</dbReference>